<name>A0A4Q0YG46_9BACT</name>
<dbReference type="Proteomes" id="UP000290172">
    <property type="component" value="Unassembled WGS sequence"/>
</dbReference>
<dbReference type="InterPro" id="IPR004256">
    <property type="entry name" value="DUF234"/>
</dbReference>
<proteinExistence type="predicted"/>
<dbReference type="Pfam" id="PF03008">
    <property type="entry name" value="DUF234"/>
    <property type="match status" value="1"/>
</dbReference>
<dbReference type="AlphaFoldDB" id="A0A4Q0YG46"/>
<evidence type="ECO:0000313" key="2">
    <source>
        <dbReference type="EMBL" id="RXJ69552.1"/>
    </source>
</evidence>
<dbReference type="PANTHER" id="PTHR34704:SF1">
    <property type="entry name" value="ATPASE"/>
    <property type="match status" value="1"/>
</dbReference>
<feature type="domain" description="DUF234" evidence="1">
    <location>
        <begin position="126"/>
        <end position="217"/>
    </location>
</feature>
<dbReference type="PANTHER" id="PTHR34704">
    <property type="entry name" value="ATPASE"/>
    <property type="match status" value="1"/>
</dbReference>
<evidence type="ECO:0000259" key="1">
    <source>
        <dbReference type="Pfam" id="PF03008"/>
    </source>
</evidence>
<sequence>METALNYFAVFGGLDTKIDMSKPLRSLIIRHILNEYENIEKFIEKLTKNHAPFHKILTGIALGDRRVNSAFKRAEVEYEEGVEDLYELEELEIIQTETSLDFLTNKFEENDVADKLLFTAPFLRFWFAFVSPLYRGVMRGEYDEIFERFNNYQNEFMHLIFEQLCHEYVKTIFTEDEIEEIGRYWDEQKNEIELLAQTKSGKIIIGSCRYTNSKMKKTELSRLKELCEKLEIVPDHVMLFSKAGFTNELKAEKGQGLRLFTVKSLKGLLN</sequence>
<organism evidence="2 3">
    <name type="scientific">Halarcobacter ebronensis</name>
    <dbReference type="NCBI Taxonomy" id="1462615"/>
    <lineage>
        <taxon>Bacteria</taxon>
        <taxon>Pseudomonadati</taxon>
        <taxon>Campylobacterota</taxon>
        <taxon>Epsilonproteobacteria</taxon>
        <taxon>Campylobacterales</taxon>
        <taxon>Arcobacteraceae</taxon>
        <taxon>Halarcobacter</taxon>
    </lineage>
</organism>
<accession>A0A4Q0YG46</accession>
<protein>
    <recommendedName>
        <fullName evidence="1">DUF234 domain-containing protein</fullName>
    </recommendedName>
</protein>
<reference evidence="2 3" key="1">
    <citation type="submission" date="2017-10" db="EMBL/GenBank/DDBJ databases">
        <title>Genomics of the genus Arcobacter.</title>
        <authorList>
            <person name="Perez-Cataluna A."/>
            <person name="Figueras M.J."/>
        </authorList>
    </citation>
    <scope>NUCLEOTIDE SEQUENCE [LARGE SCALE GENOMIC DNA]</scope>
    <source>
        <strain evidence="2 3">CECT 8993</strain>
    </source>
</reference>
<gene>
    <name evidence="2" type="ORF">CRV08_02280</name>
</gene>
<comment type="caution">
    <text evidence="2">The sequence shown here is derived from an EMBL/GenBank/DDBJ whole genome shotgun (WGS) entry which is preliminary data.</text>
</comment>
<dbReference type="EMBL" id="PDKJ01000002">
    <property type="protein sequence ID" value="RXJ69552.1"/>
    <property type="molecule type" value="Genomic_DNA"/>
</dbReference>
<dbReference type="RefSeq" id="WP_128978659.1">
    <property type="nucleotide sequence ID" value="NZ_PDKJ01000002.1"/>
</dbReference>
<evidence type="ECO:0000313" key="3">
    <source>
        <dbReference type="Proteomes" id="UP000290172"/>
    </source>
</evidence>